<dbReference type="GeneTree" id="ENSGT00510000048167"/>
<organism evidence="16">
    <name type="scientific">Balaenoptera musculus</name>
    <name type="common">Blue whale</name>
    <dbReference type="NCBI Taxonomy" id="9771"/>
    <lineage>
        <taxon>Eukaryota</taxon>
        <taxon>Metazoa</taxon>
        <taxon>Chordata</taxon>
        <taxon>Craniata</taxon>
        <taxon>Vertebrata</taxon>
        <taxon>Euteleostomi</taxon>
        <taxon>Mammalia</taxon>
        <taxon>Eutheria</taxon>
        <taxon>Laurasiatheria</taxon>
        <taxon>Artiodactyla</taxon>
        <taxon>Whippomorpha</taxon>
        <taxon>Cetacea</taxon>
        <taxon>Mysticeti</taxon>
        <taxon>Balaenopteridae</taxon>
        <taxon>Balaenoptera</taxon>
    </lineage>
</organism>
<feature type="compositionally biased region" description="Polar residues" evidence="15">
    <location>
        <begin position="440"/>
        <end position="456"/>
    </location>
</feature>
<reference evidence="16" key="1">
    <citation type="submission" date="2023-09" db="UniProtKB">
        <authorList>
            <consortium name="Ensembl"/>
        </authorList>
    </citation>
    <scope>IDENTIFICATION</scope>
</reference>
<proteinExistence type="inferred from homology"/>
<evidence type="ECO:0000256" key="12">
    <source>
        <dbReference type="ARBA" id="ARBA00023212"/>
    </source>
</evidence>
<dbReference type="Ensembl" id="ENSBMST00010021117.1">
    <property type="protein sequence ID" value="ENSBMSP00010019117.1"/>
    <property type="gene ID" value="ENSBMSG00010013846.1"/>
</dbReference>
<evidence type="ECO:0000313" key="16">
    <source>
        <dbReference type="Ensembl" id="ENSBMSP00010019117.1"/>
    </source>
</evidence>
<evidence type="ECO:0000256" key="9">
    <source>
        <dbReference type="ARBA" id="ARBA00022473"/>
    </source>
</evidence>
<evidence type="ECO:0000256" key="10">
    <source>
        <dbReference type="ARBA" id="ARBA00022490"/>
    </source>
</evidence>
<keyword evidence="9" id="KW-0217">Developmental protein</keyword>
<dbReference type="GO" id="GO:0043204">
    <property type="term" value="C:perikaryon"/>
    <property type="evidence" value="ECO:0007669"/>
    <property type="project" value="UniProtKB-SubCell"/>
</dbReference>
<dbReference type="PANTHER" id="PTHR46606:SF3">
    <property type="entry name" value="SHOOTIN-1"/>
    <property type="match status" value="1"/>
</dbReference>
<evidence type="ECO:0000256" key="15">
    <source>
        <dbReference type="SAM" id="MobiDB-lite"/>
    </source>
</evidence>
<keyword evidence="10" id="KW-0963">Cytoplasm</keyword>
<evidence type="ECO:0000256" key="5">
    <source>
        <dbReference type="ARBA" id="ARBA00004510"/>
    </source>
</evidence>
<feature type="compositionally biased region" description="Basic and acidic residues" evidence="15">
    <location>
        <begin position="419"/>
        <end position="431"/>
    </location>
</feature>
<reference evidence="18" key="2">
    <citation type="submission" date="2025-04" db="UniProtKB">
        <authorList>
            <consortium name="RefSeq"/>
        </authorList>
    </citation>
    <scope>IDENTIFICATION</scope>
    <source>
        <tissue evidence="18">Epidermis and Blubber</tissue>
    </source>
</reference>
<dbReference type="PANTHER" id="PTHR46606">
    <property type="entry name" value="SHOOTIN-1"/>
    <property type="match status" value="1"/>
</dbReference>
<dbReference type="GeneID" id="118882550"/>
<evidence type="ECO:0000256" key="7">
    <source>
        <dbReference type="ARBA" id="ARBA00010041"/>
    </source>
</evidence>
<sequence>MNSSDEEKQLQLISSLKEQAIGEYEDLRAENQKTKEKCDKIRQERDEAVKKLEEFQKISHMVIEEVNFMQNHLEIEKTCRESAEALATKLNKENKALKRISMLYMAKLGPDVITEEINIDDEDSTMDPEGAAETCVSVQCQKQIKELRDQIVSVQEEKKILAIELENLKSKLVEVIEEVNKVKQEKDVLNSEVLEQRKVLEKCNRVSMLAVEEYEEMQVNLELEKDLRKKAESFAQEVKKLEEQLQNETLRKEMHNLKQQLELLEEDKKELELKYQNSEEKARNLKHSVDELQKRVNQSENSVPPPPPPPPPLPPPPPNPIRSLMSMIRKRSHPSGSGAKKEKAAQPETAEEVTDLKRQAVEEMMDRIKKGVHLRPVNQTARPKAKPESSKGSESAVNELKGILGTLNKSTSSRSLKSLHIENSETELERILRRRKLTTEADSSSPTGILATSESKSMPVLGSVSSVTKTALNKKTLEAEFNSPSPPTPEPGEGSCKLEGCTSSKVTFQPPSNTGCRRQYIGSEKQAEPVVVLDPVSTYEPQTKDHVAEKDPTQHKDDEGEIKPEYKEDSVEKIRDTDSSNC</sequence>
<comment type="similarity">
    <text evidence="7">Belongs to the shootin family.</text>
</comment>
<feature type="compositionally biased region" description="Polar residues" evidence="15">
    <location>
        <begin position="407"/>
        <end position="416"/>
    </location>
</feature>
<dbReference type="GO" id="GO:0005737">
    <property type="term" value="C:cytoplasm"/>
    <property type="evidence" value="ECO:0007669"/>
    <property type="project" value="TreeGrafter"/>
</dbReference>
<dbReference type="AlphaFoldDB" id="A0A8C0DDB3"/>
<feature type="coiled-coil region" evidence="14">
    <location>
        <begin position="137"/>
        <end position="192"/>
    </location>
</feature>
<dbReference type="GO" id="GO:2001224">
    <property type="term" value="P:positive regulation of neuron migration"/>
    <property type="evidence" value="ECO:0007669"/>
    <property type="project" value="TreeGrafter"/>
</dbReference>
<evidence type="ECO:0000256" key="14">
    <source>
        <dbReference type="SAM" id="Coils"/>
    </source>
</evidence>
<feature type="region of interest" description="Disordered" evidence="15">
    <location>
        <begin position="476"/>
        <end position="496"/>
    </location>
</feature>
<dbReference type="GO" id="GO:0030027">
    <property type="term" value="C:lamellipodium"/>
    <property type="evidence" value="ECO:0007669"/>
    <property type="project" value="UniProtKB-SubCell"/>
</dbReference>
<keyword evidence="12" id="KW-0206">Cytoskeleton</keyword>
<feature type="compositionally biased region" description="Basic and acidic residues" evidence="15">
    <location>
        <begin position="542"/>
        <end position="582"/>
    </location>
</feature>
<feature type="region of interest" description="Disordered" evidence="15">
    <location>
        <begin position="538"/>
        <end position="582"/>
    </location>
</feature>
<feature type="compositionally biased region" description="Pro residues" evidence="15">
    <location>
        <begin position="303"/>
        <end position="320"/>
    </location>
</feature>
<evidence type="ECO:0000256" key="13">
    <source>
        <dbReference type="ARBA" id="ARBA00023273"/>
    </source>
</evidence>
<name>A0A8C0DDB3_BALMU</name>
<evidence type="ECO:0000256" key="4">
    <source>
        <dbReference type="ARBA" id="ARBA00004489"/>
    </source>
</evidence>
<protein>
    <recommendedName>
        <fullName evidence="8">Shootin-1</fullName>
    </recommendedName>
</protein>
<evidence type="ECO:0000256" key="6">
    <source>
        <dbReference type="ARBA" id="ARBA00004624"/>
    </source>
</evidence>
<keyword evidence="17" id="KW-1185">Reference proteome</keyword>
<dbReference type="GO" id="GO:0005856">
    <property type="term" value="C:cytoskeleton"/>
    <property type="evidence" value="ECO:0007669"/>
    <property type="project" value="UniProtKB-SubCell"/>
</dbReference>
<feature type="compositionally biased region" description="Basic and acidic residues" evidence="15">
    <location>
        <begin position="275"/>
        <end position="294"/>
    </location>
</feature>
<evidence type="ECO:0000256" key="1">
    <source>
        <dbReference type="ARBA" id="ARBA00004245"/>
    </source>
</evidence>
<feature type="region of interest" description="Disordered" evidence="15">
    <location>
        <begin position="275"/>
        <end position="459"/>
    </location>
</feature>
<evidence type="ECO:0000313" key="17">
    <source>
        <dbReference type="Proteomes" id="UP000694857"/>
    </source>
</evidence>
<feature type="coiled-coil region" evidence="14">
    <location>
        <begin position="17"/>
        <end position="100"/>
    </location>
</feature>
<evidence type="ECO:0000256" key="3">
    <source>
        <dbReference type="ARBA" id="ARBA00004486"/>
    </source>
</evidence>
<keyword evidence="11 14" id="KW-0175">Coiled coil</keyword>
<dbReference type="RefSeq" id="XP_036684333.1">
    <property type="nucleotide sequence ID" value="XM_036828438.1"/>
</dbReference>
<accession>A0A8C0DDB3</accession>
<dbReference type="GO" id="GO:0030175">
    <property type="term" value="C:filopodium"/>
    <property type="evidence" value="ECO:0007669"/>
    <property type="project" value="UniProtKB-SubCell"/>
</dbReference>
<dbReference type="InterPro" id="IPR024849">
    <property type="entry name" value="Shootin-1"/>
</dbReference>
<keyword evidence="13" id="KW-0966">Cell projection</keyword>
<evidence type="ECO:0000256" key="11">
    <source>
        <dbReference type="ARBA" id="ARBA00023054"/>
    </source>
</evidence>
<evidence type="ECO:0000313" key="18">
    <source>
        <dbReference type="RefSeq" id="XP_036684333.1"/>
    </source>
</evidence>
<dbReference type="GO" id="GO:0048812">
    <property type="term" value="P:neuron projection morphogenesis"/>
    <property type="evidence" value="ECO:0007669"/>
    <property type="project" value="TreeGrafter"/>
</dbReference>
<comment type="subcellular location">
    <subcellularLocation>
        <location evidence="4">Cell projection</location>
        <location evidence="4">Axon</location>
    </subcellularLocation>
    <subcellularLocation>
        <location evidence="3">Cell projection</location>
        <location evidence="3">Filopodium</location>
    </subcellularLocation>
    <subcellularLocation>
        <location evidence="6">Cell projection</location>
        <location evidence="6">Growth cone</location>
    </subcellularLocation>
    <subcellularLocation>
        <location evidence="5">Cell projection</location>
        <location evidence="5">Lamellipodium</location>
    </subcellularLocation>
    <subcellularLocation>
        <location evidence="1">Cytoplasm</location>
        <location evidence="1">Cytoskeleton</location>
    </subcellularLocation>
    <subcellularLocation>
        <location evidence="2">Perikaryon</location>
    </subcellularLocation>
</comment>
<gene>
    <name evidence="16 18" type="primary">SHTN1</name>
</gene>
<evidence type="ECO:0000256" key="8">
    <source>
        <dbReference type="ARBA" id="ARBA00017666"/>
    </source>
</evidence>
<feature type="compositionally biased region" description="Basic and acidic residues" evidence="15">
    <location>
        <begin position="354"/>
        <end position="369"/>
    </location>
</feature>
<dbReference type="GO" id="GO:0044295">
    <property type="term" value="C:axonal growth cone"/>
    <property type="evidence" value="ECO:0007669"/>
    <property type="project" value="TreeGrafter"/>
</dbReference>
<evidence type="ECO:0000256" key="2">
    <source>
        <dbReference type="ARBA" id="ARBA00004484"/>
    </source>
</evidence>
<dbReference type="CTD" id="57698"/>
<dbReference type="Proteomes" id="UP000694857">
    <property type="component" value="Chromosome 16"/>
</dbReference>